<dbReference type="Pfam" id="PF07801">
    <property type="entry name" value="DUF1647"/>
    <property type="match status" value="1"/>
</dbReference>
<feature type="transmembrane region" description="Helical" evidence="1">
    <location>
        <begin position="28"/>
        <end position="48"/>
    </location>
</feature>
<accession>A0A811KL78</accession>
<proteinExistence type="predicted"/>
<dbReference type="OrthoDB" id="10053392at2759"/>
<evidence type="ECO:0000313" key="3">
    <source>
        <dbReference type="Proteomes" id="UP000614601"/>
    </source>
</evidence>
<dbReference type="AlphaFoldDB" id="A0A811KL78"/>
<keyword evidence="1" id="KW-0812">Transmembrane</keyword>
<dbReference type="EMBL" id="CAJFDH010000003">
    <property type="protein sequence ID" value="CAD5216334.1"/>
    <property type="molecule type" value="Genomic_DNA"/>
</dbReference>
<keyword evidence="1" id="KW-0472">Membrane</keyword>
<dbReference type="PANTHER" id="PTHR31389:SF4">
    <property type="entry name" value="LD39211P"/>
    <property type="match status" value="1"/>
</dbReference>
<dbReference type="Proteomes" id="UP000614601">
    <property type="component" value="Unassembled WGS sequence"/>
</dbReference>
<sequence>MTLCSRLLGCLHWCRCYVPSLDGRDKRVLYFLTVVSVVLFLNGFRYNYWLNHQKLPARSCWCNGENFCFTGLDESLNHTIGSALHCENYEYIRDFGLLQSDIDKVSNEFGIIEKDWTPVFVTSASYNHFYELRQYVNVIRVNYKMSKIVVYDIGLSKWMVDEIKTWCLVEYRYFNFARYPEHSIVRDLNRGLILSFMTFTFSDHGIYGATDPGMLSYIPVPSNLTKSKEWQSTLLVTDSKYTRTLLKYFVLCALTEDCISPPSARLKCNFNVKNKITMEMGCHRYDQTFWNLYQLSYIFDPIQQGAIKLKLIKEWPEKMEQREIDEVLTQMGYRWVLYSKLFRTRRNDVFYRKMSNTCILG</sequence>
<gene>
    <name evidence="2" type="ORF">BOKJ2_LOCUS6541</name>
</gene>
<dbReference type="PANTHER" id="PTHR31389">
    <property type="entry name" value="LD39211P"/>
    <property type="match status" value="1"/>
</dbReference>
<name>A0A811KL78_9BILA</name>
<comment type="caution">
    <text evidence="2">The sequence shown here is derived from an EMBL/GenBank/DDBJ whole genome shotgun (WGS) entry which is preliminary data.</text>
</comment>
<organism evidence="2 3">
    <name type="scientific">Bursaphelenchus okinawaensis</name>
    <dbReference type="NCBI Taxonomy" id="465554"/>
    <lineage>
        <taxon>Eukaryota</taxon>
        <taxon>Metazoa</taxon>
        <taxon>Ecdysozoa</taxon>
        <taxon>Nematoda</taxon>
        <taxon>Chromadorea</taxon>
        <taxon>Rhabditida</taxon>
        <taxon>Tylenchina</taxon>
        <taxon>Tylenchomorpha</taxon>
        <taxon>Aphelenchoidea</taxon>
        <taxon>Aphelenchoididae</taxon>
        <taxon>Bursaphelenchus</taxon>
    </lineage>
</organism>
<evidence type="ECO:0000313" key="2">
    <source>
        <dbReference type="EMBL" id="CAD5216334.1"/>
    </source>
</evidence>
<protein>
    <submittedName>
        <fullName evidence="2">Uncharacterized protein</fullName>
    </submittedName>
</protein>
<reference evidence="2" key="1">
    <citation type="submission" date="2020-09" db="EMBL/GenBank/DDBJ databases">
        <authorList>
            <person name="Kikuchi T."/>
        </authorList>
    </citation>
    <scope>NUCLEOTIDE SEQUENCE</scope>
    <source>
        <strain evidence="2">SH1</strain>
    </source>
</reference>
<dbReference type="InterPro" id="IPR012444">
    <property type="entry name" value="DUF1647"/>
</dbReference>
<dbReference type="EMBL" id="CAJFCW020000003">
    <property type="protein sequence ID" value="CAG9105744.1"/>
    <property type="molecule type" value="Genomic_DNA"/>
</dbReference>
<keyword evidence="3" id="KW-1185">Reference proteome</keyword>
<dbReference type="Proteomes" id="UP000783686">
    <property type="component" value="Unassembled WGS sequence"/>
</dbReference>
<evidence type="ECO:0000256" key="1">
    <source>
        <dbReference type="SAM" id="Phobius"/>
    </source>
</evidence>
<keyword evidence="1" id="KW-1133">Transmembrane helix</keyword>